<feature type="domain" description="HTH gntR-type" evidence="4">
    <location>
        <begin position="8"/>
        <end position="76"/>
    </location>
</feature>
<dbReference type="SUPFAM" id="SSF46785">
    <property type="entry name" value="Winged helix' DNA-binding domain"/>
    <property type="match status" value="1"/>
</dbReference>
<dbReference type="EMBL" id="JADKPV010000005">
    <property type="protein sequence ID" value="MBF4501712.1"/>
    <property type="molecule type" value="Genomic_DNA"/>
</dbReference>
<dbReference type="PANTHER" id="PTHR44846">
    <property type="entry name" value="MANNOSYL-D-GLYCERATE TRANSPORT/METABOLISM SYSTEM REPRESSOR MNGR-RELATED"/>
    <property type="match status" value="1"/>
</dbReference>
<dbReference type="InterPro" id="IPR000524">
    <property type="entry name" value="Tscrpt_reg_HTH_GntR"/>
</dbReference>
<organism evidence="5 6">
    <name type="scientific">Savagea serpentis</name>
    <dbReference type="NCBI Taxonomy" id="2785297"/>
    <lineage>
        <taxon>Bacteria</taxon>
        <taxon>Bacillati</taxon>
        <taxon>Bacillota</taxon>
        <taxon>Bacilli</taxon>
        <taxon>Bacillales</taxon>
        <taxon>Caryophanaceae</taxon>
        <taxon>Savagea</taxon>
    </lineage>
</organism>
<evidence type="ECO:0000259" key="4">
    <source>
        <dbReference type="PROSITE" id="PS50949"/>
    </source>
</evidence>
<dbReference type="PRINTS" id="PR00035">
    <property type="entry name" value="HTHGNTR"/>
</dbReference>
<dbReference type="GO" id="GO:0045892">
    <property type="term" value="P:negative regulation of DNA-templated transcription"/>
    <property type="evidence" value="ECO:0007669"/>
    <property type="project" value="TreeGrafter"/>
</dbReference>
<name>A0A8J7KCN2_9BACL</name>
<evidence type="ECO:0000256" key="3">
    <source>
        <dbReference type="ARBA" id="ARBA00023163"/>
    </source>
</evidence>
<dbReference type="PANTHER" id="PTHR44846:SF17">
    <property type="entry name" value="GNTR-FAMILY TRANSCRIPTIONAL REGULATOR"/>
    <property type="match status" value="1"/>
</dbReference>
<dbReference type="Proteomes" id="UP000622653">
    <property type="component" value="Unassembled WGS sequence"/>
</dbReference>
<dbReference type="PROSITE" id="PS50949">
    <property type="entry name" value="HTH_GNTR"/>
    <property type="match status" value="1"/>
</dbReference>
<comment type="caution">
    <text evidence="5">The sequence shown here is derived from an EMBL/GenBank/DDBJ whole genome shotgun (WGS) entry which is preliminary data.</text>
</comment>
<proteinExistence type="predicted"/>
<dbReference type="GO" id="GO:0003677">
    <property type="term" value="F:DNA binding"/>
    <property type="evidence" value="ECO:0007669"/>
    <property type="project" value="UniProtKB-KW"/>
</dbReference>
<keyword evidence="6" id="KW-1185">Reference proteome</keyword>
<dbReference type="Pfam" id="PF00392">
    <property type="entry name" value="GntR"/>
    <property type="match status" value="1"/>
</dbReference>
<evidence type="ECO:0000313" key="5">
    <source>
        <dbReference type="EMBL" id="MBF4501712.1"/>
    </source>
</evidence>
<gene>
    <name evidence="5" type="ORF">IRY55_10080</name>
</gene>
<keyword evidence="1" id="KW-0805">Transcription regulation</keyword>
<evidence type="ECO:0000256" key="1">
    <source>
        <dbReference type="ARBA" id="ARBA00023015"/>
    </source>
</evidence>
<keyword evidence="2" id="KW-0238">DNA-binding</keyword>
<dbReference type="InterPro" id="IPR036390">
    <property type="entry name" value="WH_DNA-bd_sf"/>
</dbReference>
<dbReference type="InterPro" id="IPR036388">
    <property type="entry name" value="WH-like_DNA-bd_sf"/>
</dbReference>
<dbReference type="GO" id="GO:0003700">
    <property type="term" value="F:DNA-binding transcription factor activity"/>
    <property type="evidence" value="ECO:0007669"/>
    <property type="project" value="InterPro"/>
</dbReference>
<protein>
    <submittedName>
        <fullName evidence="5">FadR family transcriptional regulator</fullName>
    </submittedName>
</protein>
<dbReference type="CDD" id="cd07377">
    <property type="entry name" value="WHTH_GntR"/>
    <property type="match status" value="1"/>
</dbReference>
<reference evidence="5" key="1">
    <citation type="submission" date="2020-11" db="EMBL/GenBank/DDBJ databases">
        <title>Multidrug resistant novel bacterium Savagea serpentis sp. nov., isolated from the scats of a vine snake (Ahaetulla nasuta).</title>
        <authorList>
            <person name="Venkata Ramana V."/>
            <person name="Vikas Patil S."/>
            <person name="Yogita Lugani V."/>
        </authorList>
    </citation>
    <scope>NUCLEOTIDE SEQUENCE</scope>
    <source>
        <strain evidence="5">SN6</strain>
    </source>
</reference>
<dbReference type="RefSeq" id="WP_194563196.1">
    <property type="nucleotide sequence ID" value="NZ_JADKPV010000005.1"/>
</dbReference>
<keyword evidence="3" id="KW-0804">Transcription</keyword>
<evidence type="ECO:0000313" key="6">
    <source>
        <dbReference type="Proteomes" id="UP000622653"/>
    </source>
</evidence>
<dbReference type="AlphaFoldDB" id="A0A8J7KCN2"/>
<sequence>MTKDQQAPKRFLAIVEEIRSIIEEEQIKIGEKLPSERSLSERLEVGRPTIREALRSMELLGLIETRRGEGTFLADFKRHQLVEVLSTFILQRQQSVDDVRKTRRMHERAAISEICRNEAAAKLPVWESLYAQVLHEGAVWREDVMREMLVASENRLSLKIWFLVKQYDQIHYDALSTEEEAEPLAQLLINLGLQNEQQALTHYEKWVDIIERESRE</sequence>
<dbReference type="InterPro" id="IPR050679">
    <property type="entry name" value="Bact_HTH_transcr_reg"/>
</dbReference>
<dbReference type="Gene3D" id="1.10.10.10">
    <property type="entry name" value="Winged helix-like DNA-binding domain superfamily/Winged helix DNA-binding domain"/>
    <property type="match status" value="1"/>
</dbReference>
<dbReference type="SMART" id="SM00345">
    <property type="entry name" value="HTH_GNTR"/>
    <property type="match status" value="1"/>
</dbReference>
<accession>A0A8J7KCN2</accession>
<evidence type="ECO:0000256" key="2">
    <source>
        <dbReference type="ARBA" id="ARBA00023125"/>
    </source>
</evidence>